<sequence length="132" mass="14427">MPPRKNRNANRFSAGNTPNLQPAKLLPELDTPSPASLAEDLPYIYGDPEGGSELTREPTPEPQMDILGHQVDLLDMQEGSERVRGDIDYGMAYAASSPPARAFDLSDSVDVHRETSAEAYEPGHVRSPVLVR</sequence>
<name>A0A166PIH4_9AGAM</name>
<gene>
    <name evidence="2" type="ORF">FIBSPDRAFT_357316</name>
</gene>
<organism evidence="2 3">
    <name type="scientific">Athelia psychrophila</name>
    <dbReference type="NCBI Taxonomy" id="1759441"/>
    <lineage>
        <taxon>Eukaryota</taxon>
        <taxon>Fungi</taxon>
        <taxon>Dikarya</taxon>
        <taxon>Basidiomycota</taxon>
        <taxon>Agaricomycotina</taxon>
        <taxon>Agaricomycetes</taxon>
        <taxon>Agaricomycetidae</taxon>
        <taxon>Atheliales</taxon>
        <taxon>Atheliaceae</taxon>
        <taxon>Athelia</taxon>
    </lineage>
</organism>
<evidence type="ECO:0000313" key="2">
    <source>
        <dbReference type="EMBL" id="KZP26130.1"/>
    </source>
</evidence>
<dbReference type="EMBL" id="KV417516">
    <property type="protein sequence ID" value="KZP26130.1"/>
    <property type="molecule type" value="Genomic_DNA"/>
</dbReference>
<reference evidence="2 3" key="1">
    <citation type="journal article" date="2016" name="Mol. Biol. Evol.">
        <title>Comparative Genomics of Early-Diverging Mushroom-Forming Fungi Provides Insights into the Origins of Lignocellulose Decay Capabilities.</title>
        <authorList>
            <person name="Nagy L.G."/>
            <person name="Riley R."/>
            <person name="Tritt A."/>
            <person name="Adam C."/>
            <person name="Daum C."/>
            <person name="Floudas D."/>
            <person name="Sun H."/>
            <person name="Yadav J.S."/>
            <person name="Pangilinan J."/>
            <person name="Larsson K.H."/>
            <person name="Matsuura K."/>
            <person name="Barry K."/>
            <person name="Labutti K."/>
            <person name="Kuo R."/>
            <person name="Ohm R.A."/>
            <person name="Bhattacharya S.S."/>
            <person name="Shirouzu T."/>
            <person name="Yoshinaga Y."/>
            <person name="Martin F.M."/>
            <person name="Grigoriev I.V."/>
            <person name="Hibbett D.S."/>
        </authorList>
    </citation>
    <scope>NUCLEOTIDE SEQUENCE [LARGE SCALE GENOMIC DNA]</scope>
    <source>
        <strain evidence="2 3">CBS 109695</strain>
    </source>
</reference>
<dbReference type="Proteomes" id="UP000076532">
    <property type="component" value="Unassembled WGS sequence"/>
</dbReference>
<keyword evidence="3" id="KW-1185">Reference proteome</keyword>
<proteinExistence type="predicted"/>
<evidence type="ECO:0000256" key="1">
    <source>
        <dbReference type="SAM" id="MobiDB-lite"/>
    </source>
</evidence>
<dbReference type="AlphaFoldDB" id="A0A166PIH4"/>
<feature type="region of interest" description="Disordered" evidence="1">
    <location>
        <begin position="1"/>
        <end position="60"/>
    </location>
</feature>
<feature type="compositionally biased region" description="Polar residues" evidence="1">
    <location>
        <begin position="9"/>
        <end position="20"/>
    </location>
</feature>
<protein>
    <submittedName>
        <fullName evidence="2">Uncharacterized protein</fullName>
    </submittedName>
</protein>
<accession>A0A166PIH4</accession>
<evidence type="ECO:0000313" key="3">
    <source>
        <dbReference type="Proteomes" id="UP000076532"/>
    </source>
</evidence>